<dbReference type="InterPro" id="IPR012132">
    <property type="entry name" value="GMC_OxRdtase"/>
</dbReference>
<dbReference type="Gene3D" id="3.30.560.10">
    <property type="entry name" value="Glucose Oxidase, domain 3"/>
    <property type="match status" value="1"/>
</dbReference>
<evidence type="ECO:0000256" key="2">
    <source>
        <dbReference type="ARBA" id="ARBA00004191"/>
    </source>
</evidence>
<comment type="caution">
    <text evidence="10">The sequence shown here is derived from an EMBL/GenBank/DDBJ whole genome shotgun (WGS) entry which is preliminary data.</text>
</comment>
<evidence type="ECO:0000256" key="4">
    <source>
        <dbReference type="ARBA" id="ARBA00022512"/>
    </source>
</evidence>
<dbReference type="SUPFAM" id="SSF51905">
    <property type="entry name" value="FAD/NAD(P)-binding domain"/>
    <property type="match status" value="1"/>
</dbReference>
<evidence type="ECO:0000259" key="9">
    <source>
        <dbReference type="Pfam" id="PF00732"/>
    </source>
</evidence>
<feature type="chain" id="PRO_5013067142" evidence="8">
    <location>
        <begin position="29"/>
        <end position="156"/>
    </location>
</feature>
<keyword evidence="4" id="KW-0134">Cell wall</keyword>
<evidence type="ECO:0000256" key="7">
    <source>
        <dbReference type="ARBA" id="ARBA00023002"/>
    </source>
</evidence>
<comment type="cofactor">
    <cofactor evidence="1">
        <name>FAD</name>
        <dbReference type="ChEBI" id="CHEBI:57692"/>
    </cofactor>
</comment>
<evidence type="ECO:0000256" key="6">
    <source>
        <dbReference type="ARBA" id="ARBA00022827"/>
    </source>
</evidence>
<accession>A0A1Q5U049</accession>
<name>A0A1Q5U049_9EURO</name>
<gene>
    <name evidence="10" type="ORF">PENSUB_6584</name>
</gene>
<dbReference type="STRING" id="1316194.A0A1Q5U049"/>
<evidence type="ECO:0000313" key="10">
    <source>
        <dbReference type="EMBL" id="OKP05864.1"/>
    </source>
</evidence>
<dbReference type="PANTHER" id="PTHR11552">
    <property type="entry name" value="GLUCOSE-METHANOL-CHOLINE GMC OXIDOREDUCTASE"/>
    <property type="match status" value="1"/>
</dbReference>
<comment type="subcellular location">
    <subcellularLocation>
        <location evidence="2">Secreted</location>
        <location evidence="2">Cell wall</location>
    </subcellularLocation>
</comment>
<keyword evidence="7" id="KW-0560">Oxidoreductase</keyword>
<keyword evidence="6" id="KW-0274">FAD</keyword>
<dbReference type="Pfam" id="PF00732">
    <property type="entry name" value="GMC_oxred_N"/>
    <property type="match status" value="1"/>
</dbReference>
<dbReference type="GO" id="GO:0050660">
    <property type="term" value="F:flavin adenine dinucleotide binding"/>
    <property type="evidence" value="ECO:0007669"/>
    <property type="project" value="InterPro"/>
</dbReference>
<keyword evidence="11" id="KW-1185">Reference proteome</keyword>
<dbReference type="InterPro" id="IPR000172">
    <property type="entry name" value="GMC_OxRdtase_N"/>
</dbReference>
<feature type="signal peptide" evidence="8">
    <location>
        <begin position="1"/>
        <end position="28"/>
    </location>
</feature>
<comment type="similarity">
    <text evidence="3">Belongs to the GMC oxidoreductase family.</text>
</comment>
<dbReference type="Gene3D" id="3.50.50.60">
    <property type="entry name" value="FAD/NAD(P)-binding domain"/>
    <property type="match status" value="1"/>
</dbReference>
<reference evidence="10 11" key="1">
    <citation type="submission" date="2016-10" db="EMBL/GenBank/DDBJ databases">
        <title>Genome sequence of the ascomycete fungus Penicillium subrubescens.</title>
        <authorList>
            <person name="De Vries R.P."/>
            <person name="Peng M."/>
            <person name="Dilokpimol A."/>
            <person name="Hilden K."/>
            <person name="Makela M.R."/>
            <person name="Grigoriev I."/>
            <person name="Riley R."/>
            <person name="Granchi Z."/>
        </authorList>
    </citation>
    <scope>NUCLEOTIDE SEQUENCE [LARGE SCALE GENOMIC DNA]</scope>
    <source>
        <strain evidence="10 11">CBS 132785</strain>
    </source>
</reference>
<keyword evidence="5" id="KW-0285">Flavoprotein</keyword>
<feature type="domain" description="Glucose-methanol-choline oxidoreductase N-terminal" evidence="9">
    <location>
        <begin position="39"/>
        <end position="152"/>
    </location>
</feature>
<dbReference type="GO" id="GO:0016614">
    <property type="term" value="F:oxidoreductase activity, acting on CH-OH group of donors"/>
    <property type="evidence" value="ECO:0007669"/>
    <property type="project" value="InterPro"/>
</dbReference>
<evidence type="ECO:0000256" key="8">
    <source>
        <dbReference type="SAM" id="SignalP"/>
    </source>
</evidence>
<evidence type="ECO:0000256" key="1">
    <source>
        <dbReference type="ARBA" id="ARBA00001974"/>
    </source>
</evidence>
<evidence type="ECO:0000256" key="3">
    <source>
        <dbReference type="ARBA" id="ARBA00010790"/>
    </source>
</evidence>
<dbReference type="EMBL" id="MNBE01000602">
    <property type="protein sequence ID" value="OKP05864.1"/>
    <property type="molecule type" value="Genomic_DNA"/>
</dbReference>
<keyword evidence="4" id="KW-0964">Secreted</keyword>
<dbReference type="PANTHER" id="PTHR11552:SF201">
    <property type="entry name" value="GLUCOSE-METHANOL-CHOLINE OXIDOREDUCTASE N-TERMINAL DOMAIN-CONTAINING PROTEIN"/>
    <property type="match status" value="1"/>
</dbReference>
<proteinExistence type="inferred from homology"/>
<dbReference type="InterPro" id="IPR036188">
    <property type="entry name" value="FAD/NAD-bd_sf"/>
</dbReference>
<sequence>MSRTSTLYAEFKMIRFLYFLSTLSVAAAAPAGSSPALTYDYVIVGGGTSGLVIAKHLSENSNVPVLVIEVGGSVLDNTNVTSMNGYGRAFGTDIDWQYKSVPQTCGGNSTQVLRAGKALASTSVINGMSFTRAEHVQIDAWQTIGNNGLTWNALWP</sequence>
<keyword evidence="8" id="KW-0732">Signal</keyword>
<protein>
    <submittedName>
        <fullName evidence="10">Glucose oxidase</fullName>
    </submittedName>
</protein>
<dbReference type="AlphaFoldDB" id="A0A1Q5U049"/>
<dbReference type="Proteomes" id="UP000186955">
    <property type="component" value="Unassembled WGS sequence"/>
</dbReference>
<organism evidence="10 11">
    <name type="scientific">Penicillium subrubescens</name>
    <dbReference type="NCBI Taxonomy" id="1316194"/>
    <lineage>
        <taxon>Eukaryota</taxon>
        <taxon>Fungi</taxon>
        <taxon>Dikarya</taxon>
        <taxon>Ascomycota</taxon>
        <taxon>Pezizomycotina</taxon>
        <taxon>Eurotiomycetes</taxon>
        <taxon>Eurotiomycetidae</taxon>
        <taxon>Eurotiales</taxon>
        <taxon>Aspergillaceae</taxon>
        <taxon>Penicillium</taxon>
    </lineage>
</organism>
<evidence type="ECO:0000313" key="11">
    <source>
        <dbReference type="Proteomes" id="UP000186955"/>
    </source>
</evidence>
<evidence type="ECO:0000256" key="5">
    <source>
        <dbReference type="ARBA" id="ARBA00022630"/>
    </source>
</evidence>